<evidence type="ECO:0000256" key="8">
    <source>
        <dbReference type="ARBA" id="ARBA00031195"/>
    </source>
</evidence>
<evidence type="ECO:0000256" key="5">
    <source>
        <dbReference type="ARBA" id="ARBA00022801"/>
    </source>
</evidence>
<evidence type="ECO:0000259" key="11">
    <source>
        <dbReference type="Pfam" id="PF02230"/>
    </source>
</evidence>
<organism evidence="12 13">
    <name type="scientific">Cladonia borealis</name>
    <dbReference type="NCBI Taxonomy" id="184061"/>
    <lineage>
        <taxon>Eukaryota</taxon>
        <taxon>Fungi</taxon>
        <taxon>Dikarya</taxon>
        <taxon>Ascomycota</taxon>
        <taxon>Pezizomycotina</taxon>
        <taxon>Lecanoromycetes</taxon>
        <taxon>OSLEUM clade</taxon>
        <taxon>Lecanoromycetidae</taxon>
        <taxon>Lecanorales</taxon>
        <taxon>Lecanorineae</taxon>
        <taxon>Cladoniaceae</taxon>
        <taxon>Cladonia</taxon>
    </lineage>
</organism>
<dbReference type="GO" id="GO:0006631">
    <property type="term" value="P:fatty acid metabolic process"/>
    <property type="evidence" value="ECO:0007669"/>
    <property type="project" value="UniProtKB-KW"/>
</dbReference>
<dbReference type="SUPFAM" id="SSF53474">
    <property type="entry name" value="alpha/beta-Hydrolases"/>
    <property type="match status" value="1"/>
</dbReference>
<feature type="domain" description="Phospholipase/carboxylesterase/thioesterase" evidence="11">
    <location>
        <begin position="14"/>
        <end position="239"/>
    </location>
</feature>
<gene>
    <name evidence="12" type="ORF">JMJ35_008602</name>
</gene>
<dbReference type="Pfam" id="PF02230">
    <property type="entry name" value="Abhydrolase_2"/>
    <property type="match status" value="1"/>
</dbReference>
<evidence type="ECO:0000256" key="6">
    <source>
        <dbReference type="ARBA" id="ARBA00022832"/>
    </source>
</evidence>
<comment type="function">
    <text evidence="7">Hydrolyzes fatty acids from S-acylated cysteine residues in proteins with a strong preference for palmitoylated G-alpha proteins over other acyl substrates. Mediates the deacylation of G-alpha proteins such as GPA1 in vivo, but has weak or no activity toward palmitoylated Ras proteins. Has weak lysophospholipase activity in vitro; however such activity may not exist in vivo.</text>
</comment>
<evidence type="ECO:0000256" key="4">
    <source>
        <dbReference type="ARBA" id="ARBA00022487"/>
    </source>
</evidence>
<dbReference type="InterPro" id="IPR003140">
    <property type="entry name" value="PLipase/COase/thioEstase"/>
</dbReference>
<dbReference type="GO" id="GO:0052689">
    <property type="term" value="F:carboxylic ester hydrolase activity"/>
    <property type="evidence" value="ECO:0007669"/>
    <property type="project" value="UniProtKB-KW"/>
</dbReference>
<evidence type="ECO:0000256" key="1">
    <source>
        <dbReference type="ARBA" id="ARBA00006499"/>
    </source>
</evidence>
<keyword evidence="4" id="KW-0719">Serine esterase</keyword>
<dbReference type="InterPro" id="IPR050565">
    <property type="entry name" value="LYPA1-2/EST-like"/>
</dbReference>
<name>A0AA39U735_9LECA</name>
<evidence type="ECO:0000256" key="10">
    <source>
        <dbReference type="SAM" id="MobiDB-lite"/>
    </source>
</evidence>
<feature type="region of interest" description="Disordered" evidence="10">
    <location>
        <begin position="75"/>
        <end position="98"/>
    </location>
</feature>
<evidence type="ECO:0000256" key="2">
    <source>
        <dbReference type="ARBA" id="ARBA00012423"/>
    </source>
</evidence>
<comment type="caution">
    <text evidence="12">The sequence shown here is derived from an EMBL/GenBank/DDBJ whole genome shotgun (WGS) entry which is preliminary data.</text>
</comment>
<dbReference type="EC" id="3.1.2.22" evidence="2"/>
<sequence>MSNAPPIIIRAPAPSATSPATIIFLHGFGDDAHGWTDLVSQIHSANKLSHVKWILPNAPHNRDAMSQAWYQPKPFSPIPMPKRSEESETDDDEDDEEGMMKSVDYICGLIAKEVEEGKVPLDRIVVGGFSQGCAVSLLVGLLSRYRGELAGVVGLSGYLPLEGKVGRSVAEQKDRGKSATKWFLAHGSRDRLVPRRMFTSYKESLEKWEGDKVEARVYEGMPHSTTGAEIRDLCNWLERVLLTN</sequence>
<comment type="catalytic activity">
    <reaction evidence="9">
        <text>S-hexadecanoyl-L-cysteinyl-[protein] + H2O = L-cysteinyl-[protein] + hexadecanoate + H(+)</text>
        <dbReference type="Rhea" id="RHEA:19233"/>
        <dbReference type="Rhea" id="RHEA-COMP:10131"/>
        <dbReference type="Rhea" id="RHEA-COMP:11032"/>
        <dbReference type="ChEBI" id="CHEBI:7896"/>
        <dbReference type="ChEBI" id="CHEBI:15377"/>
        <dbReference type="ChEBI" id="CHEBI:15378"/>
        <dbReference type="ChEBI" id="CHEBI:29950"/>
        <dbReference type="ChEBI" id="CHEBI:74151"/>
        <dbReference type="EC" id="3.1.2.22"/>
    </reaction>
</comment>
<dbReference type="AlphaFoldDB" id="A0AA39U735"/>
<proteinExistence type="inferred from homology"/>
<evidence type="ECO:0000256" key="9">
    <source>
        <dbReference type="ARBA" id="ARBA00047337"/>
    </source>
</evidence>
<evidence type="ECO:0000313" key="13">
    <source>
        <dbReference type="Proteomes" id="UP001166286"/>
    </source>
</evidence>
<accession>A0AA39U735</accession>
<dbReference type="InterPro" id="IPR029058">
    <property type="entry name" value="AB_hydrolase_fold"/>
</dbReference>
<keyword evidence="6" id="KW-0443">Lipid metabolism</keyword>
<feature type="compositionally biased region" description="Acidic residues" evidence="10">
    <location>
        <begin position="87"/>
        <end position="97"/>
    </location>
</feature>
<evidence type="ECO:0000313" key="12">
    <source>
        <dbReference type="EMBL" id="KAK0509231.1"/>
    </source>
</evidence>
<dbReference type="GO" id="GO:0005737">
    <property type="term" value="C:cytoplasm"/>
    <property type="evidence" value="ECO:0007669"/>
    <property type="project" value="TreeGrafter"/>
</dbReference>
<dbReference type="PANTHER" id="PTHR10655:SF17">
    <property type="entry name" value="LYSOPHOSPHOLIPASE-LIKE PROTEIN 1"/>
    <property type="match status" value="1"/>
</dbReference>
<dbReference type="GO" id="GO:0008474">
    <property type="term" value="F:palmitoyl-(protein) hydrolase activity"/>
    <property type="evidence" value="ECO:0007669"/>
    <property type="project" value="UniProtKB-EC"/>
</dbReference>
<evidence type="ECO:0000256" key="3">
    <source>
        <dbReference type="ARBA" id="ARBA00014923"/>
    </source>
</evidence>
<dbReference type="PANTHER" id="PTHR10655">
    <property type="entry name" value="LYSOPHOSPHOLIPASE-RELATED"/>
    <property type="match status" value="1"/>
</dbReference>
<evidence type="ECO:0000256" key="7">
    <source>
        <dbReference type="ARBA" id="ARBA00029392"/>
    </source>
</evidence>
<reference evidence="12" key="1">
    <citation type="submission" date="2023-03" db="EMBL/GenBank/DDBJ databases">
        <title>Complete genome of Cladonia borealis.</title>
        <authorList>
            <person name="Park H."/>
        </authorList>
    </citation>
    <scope>NUCLEOTIDE SEQUENCE</scope>
    <source>
        <strain evidence="12">ANT050790</strain>
    </source>
</reference>
<keyword evidence="13" id="KW-1185">Reference proteome</keyword>
<keyword evidence="5" id="KW-0378">Hydrolase</keyword>
<dbReference type="Gene3D" id="3.40.50.1820">
    <property type="entry name" value="alpha/beta hydrolase"/>
    <property type="match status" value="1"/>
</dbReference>
<comment type="similarity">
    <text evidence="1">Belongs to the AB hydrolase superfamily. AB hydrolase 2 family.</text>
</comment>
<dbReference type="EMBL" id="JAFEKC020000019">
    <property type="protein sequence ID" value="KAK0509231.1"/>
    <property type="molecule type" value="Genomic_DNA"/>
</dbReference>
<keyword evidence="6" id="KW-0276">Fatty acid metabolism</keyword>
<dbReference type="Proteomes" id="UP001166286">
    <property type="component" value="Unassembled WGS sequence"/>
</dbReference>
<protein>
    <recommendedName>
        <fullName evidence="3">Acyl-protein thioesterase 1</fullName>
        <ecNumber evidence="2">3.1.2.22</ecNumber>
    </recommendedName>
    <alternativeName>
        <fullName evidence="8">Palmitoyl-protein hydrolase</fullName>
    </alternativeName>
</protein>